<organism evidence="7 8">
    <name type="scientific">Thalassobacter stenotrophicus</name>
    <dbReference type="NCBI Taxonomy" id="266809"/>
    <lineage>
        <taxon>Bacteria</taxon>
        <taxon>Pseudomonadati</taxon>
        <taxon>Pseudomonadota</taxon>
        <taxon>Alphaproteobacteria</taxon>
        <taxon>Rhodobacterales</taxon>
        <taxon>Roseobacteraceae</taxon>
        <taxon>Thalassobacter</taxon>
    </lineage>
</organism>
<proteinExistence type="inferred from homology"/>
<dbReference type="Proteomes" id="UP000051298">
    <property type="component" value="Unassembled WGS sequence"/>
</dbReference>
<dbReference type="eggNOG" id="COG3002">
    <property type="taxonomic scope" value="Bacteria"/>
</dbReference>
<dbReference type="Pfam" id="PF10070">
    <property type="entry name" value="DabA"/>
    <property type="match status" value="1"/>
</dbReference>
<dbReference type="STRING" id="266809.PM03_10410"/>
<keyword evidence="5 6" id="KW-0472">Membrane</keyword>
<dbReference type="EMBL" id="CYRX01000031">
    <property type="protein sequence ID" value="CUH60915.1"/>
    <property type="molecule type" value="Genomic_DNA"/>
</dbReference>
<dbReference type="HAMAP" id="MF_01871">
    <property type="entry name" value="DabA"/>
    <property type="match status" value="1"/>
</dbReference>
<feature type="binding site" evidence="6">
    <location>
        <position position="490"/>
    </location>
    <ligand>
        <name>Zn(2+)</name>
        <dbReference type="ChEBI" id="CHEBI:29105"/>
    </ligand>
</feature>
<evidence type="ECO:0000313" key="7">
    <source>
        <dbReference type="EMBL" id="CUH60915.1"/>
    </source>
</evidence>
<dbReference type="GO" id="GO:0005886">
    <property type="term" value="C:plasma membrane"/>
    <property type="evidence" value="ECO:0007669"/>
    <property type="project" value="UniProtKB-SubCell"/>
</dbReference>
<evidence type="ECO:0000256" key="2">
    <source>
        <dbReference type="ARBA" id="ARBA00022475"/>
    </source>
</evidence>
<name>A0A0P1F0E4_9RHOB</name>
<reference evidence="7 8" key="1">
    <citation type="submission" date="2015-09" db="EMBL/GenBank/DDBJ databases">
        <authorList>
            <consortium name="Swine Surveillance"/>
        </authorList>
    </citation>
    <scope>NUCLEOTIDE SEQUENCE [LARGE SCALE GENOMIC DNA]</scope>
    <source>
        <strain evidence="7 8">CECT 5294</strain>
    </source>
</reference>
<comment type="subcellular location">
    <subcellularLocation>
        <location evidence="6">Cell membrane</location>
        <topology evidence="6">Peripheral membrane protein</topology>
    </subcellularLocation>
</comment>
<evidence type="ECO:0000256" key="1">
    <source>
        <dbReference type="ARBA" id="ARBA00022448"/>
    </source>
</evidence>
<dbReference type="AlphaFoldDB" id="A0A0P1F0E4"/>
<comment type="function">
    <text evidence="6">Part of an energy-coupled inorganic carbon pump.</text>
</comment>
<dbReference type="GO" id="GO:0008270">
    <property type="term" value="F:zinc ion binding"/>
    <property type="evidence" value="ECO:0007669"/>
    <property type="project" value="UniProtKB-UniRule"/>
</dbReference>
<keyword evidence="3 6" id="KW-0479">Metal-binding</keyword>
<keyword evidence="4 6" id="KW-0862">Zinc</keyword>
<dbReference type="PANTHER" id="PTHR38344:SF1">
    <property type="entry name" value="INORGANIC CARBON TRANSPORTER SUBUNIT DABA-RELATED"/>
    <property type="match status" value="1"/>
</dbReference>
<gene>
    <name evidence="6" type="primary">dabA</name>
    <name evidence="7" type="ORF">THS5294_02212</name>
</gene>
<keyword evidence="2 6" id="KW-1003">Cell membrane</keyword>
<accession>A0A0P1F0E4</accession>
<evidence type="ECO:0000256" key="5">
    <source>
        <dbReference type="ARBA" id="ARBA00023136"/>
    </source>
</evidence>
<protein>
    <recommendedName>
        <fullName evidence="6">Probable inorganic carbon transporter subunit DabA</fullName>
    </recommendedName>
</protein>
<feature type="binding site" evidence="6">
    <location>
        <position position="333"/>
    </location>
    <ligand>
        <name>Zn(2+)</name>
        <dbReference type="ChEBI" id="CHEBI:29105"/>
    </ligand>
</feature>
<feature type="binding site" evidence="6">
    <location>
        <position position="335"/>
    </location>
    <ligand>
        <name>Zn(2+)</name>
        <dbReference type="ChEBI" id="CHEBI:29105"/>
    </ligand>
</feature>
<dbReference type="InterPro" id="IPR018752">
    <property type="entry name" value="DabA"/>
</dbReference>
<sequence>MLVQNTQFDGPTLELFAKADIASRAIPPMWALAETVAVNPFLGQTSEPLMLTAARLEKVAGVRVTQLRADLVAKIDKGDITLADLDAAIAANPDGLPATAADLYEAASSHTSPAPVALPTIAGLAADVSGIDWPRLIEERIGHWAASHFDAGQALWPAPAMAAFPAWHGFAKRDITPEIQGLKGFSEYVSNLPPSGALALAYSAETLGVMPQEAELYFHRLLSTLGGWAQLARRDAWAAEQSGARDEAVTDLLCIRIVWEAALFEMYRAEIGAVWLDALAEYAKPLAPTADHRIDCALQLAAELAAQRKLVAQMASRTPVAGPERAAVQAAFCIDVRSEVFRRALENQSDEVETVGFAGFFGLTITHQPVASDVTQALAPVLLSPALRAKSGHSAEQDTELRLAARAKRAWGRFRQAAVGSFAFVEAAGPLYLPKLIKDTFGAPAKVAGGPVPVLTTDLSLEDKVTAAKTVLGAMSLRAPFARVVMITGHGAEVVNTPFESAMHCGACGGNTGEVNVRILAQLLNDPEVRAQIDVPADTLFVGALHHTTSDRVDMFDADIDAGMHSDDIKRLKLWLKAAGAEARAERAGSLPGAKTQADLIARGLDWAQVRPEWGLAGCSKFIAAPRELTRGLDLGGQAFLHTYNHHADTEKGVLELILTAPVVVASWISLQYYGSAVAPEAFGGGNKLVHNITGGVGVVEGNGGNLRAGLPLQSVHDGDTLRHEPLRLSVVIAAPIEDMNAVLEKHPSVADLFDNQWLHLLAMDDEGQITARYDGHGNWSQIGGQAALMAAE</sequence>
<feature type="binding site" evidence="6">
    <location>
        <position position="505"/>
    </location>
    <ligand>
        <name>Zn(2+)</name>
        <dbReference type="ChEBI" id="CHEBI:29105"/>
    </ligand>
</feature>
<evidence type="ECO:0000256" key="3">
    <source>
        <dbReference type="ARBA" id="ARBA00022723"/>
    </source>
</evidence>
<comment type="similarity">
    <text evidence="6">Belongs to the inorganic carbon transporter (TC 9.A.2) DabA family.</text>
</comment>
<keyword evidence="1 6" id="KW-0813">Transport</keyword>
<evidence type="ECO:0000256" key="6">
    <source>
        <dbReference type="HAMAP-Rule" id="MF_01871"/>
    </source>
</evidence>
<evidence type="ECO:0000256" key="4">
    <source>
        <dbReference type="ARBA" id="ARBA00022833"/>
    </source>
</evidence>
<comment type="cofactor">
    <cofactor evidence="6">
        <name>Zn(2+)</name>
        <dbReference type="ChEBI" id="CHEBI:29105"/>
    </cofactor>
</comment>
<comment type="subunit">
    <text evidence="6">Forms a complex with DabB.</text>
</comment>
<dbReference type="RefSeq" id="WP_058123783.1">
    <property type="nucleotide sequence ID" value="NZ_CYRX01000031.1"/>
</dbReference>
<evidence type="ECO:0000313" key="8">
    <source>
        <dbReference type="Proteomes" id="UP000051298"/>
    </source>
</evidence>
<dbReference type="PANTHER" id="PTHR38344">
    <property type="entry name" value="UPF0753 PROTEIN AQ_863"/>
    <property type="match status" value="1"/>
</dbReference>